<dbReference type="InterPro" id="IPR001525">
    <property type="entry name" value="C5_MeTfrase"/>
</dbReference>
<dbReference type="InterPro" id="IPR050390">
    <property type="entry name" value="C5-Methyltransferase"/>
</dbReference>
<evidence type="ECO:0000256" key="3">
    <source>
        <dbReference type="ARBA" id="ARBA00022679"/>
    </source>
</evidence>
<name>A0A174VUK4_9FIRM</name>
<dbReference type="Pfam" id="PF00145">
    <property type="entry name" value="DNA_methylase"/>
    <property type="match status" value="2"/>
</dbReference>
<protein>
    <recommendedName>
        <fullName evidence="1">DNA (cytosine-5-)-methyltransferase</fullName>
        <ecNumber evidence="1">2.1.1.37</ecNumber>
    </recommendedName>
</protein>
<keyword evidence="5" id="KW-0680">Restriction system</keyword>
<dbReference type="GO" id="GO:0009307">
    <property type="term" value="P:DNA restriction-modification system"/>
    <property type="evidence" value="ECO:0007669"/>
    <property type="project" value="UniProtKB-KW"/>
</dbReference>
<gene>
    <name evidence="6" type="ORF">ERS852569_03445</name>
</gene>
<reference evidence="6 7" key="1">
    <citation type="submission" date="2015-09" db="EMBL/GenBank/DDBJ databases">
        <authorList>
            <consortium name="Pathogen Informatics"/>
        </authorList>
    </citation>
    <scope>NUCLEOTIDE SEQUENCE [LARGE SCALE GENOMIC DNA]</scope>
    <source>
        <strain evidence="6 7">2789STDY5834957</strain>
    </source>
</reference>
<dbReference type="Gene3D" id="3.40.50.150">
    <property type="entry name" value="Vaccinia Virus protein VP39"/>
    <property type="match status" value="1"/>
</dbReference>
<evidence type="ECO:0000313" key="7">
    <source>
        <dbReference type="Proteomes" id="UP000095762"/>
    </source>
</evidence>
<keyword evidence="3 6" id="KW-0808">Transferase</keyword>
<keyword evidence="4" id="KW-0949">S-adenosyl-L-methionine</keyword>
<dbReference type="GO" id="GO:0003886">
    <property type="term" value="F:DNA (cytosine-5-)-methyltransferase activity"/>
    <property type="evidence" value="ECO:0007669"/>
    <property type="project" value="UniProtKB-EC"/>
</dbReference>
<dbReference type="PANTHER" id="PTHR10629:SF52">
    <property type="entry name" value="DNA (CYTOSINE-5)-METHYLTRANSFERASE 1"/>
    <property type="match status" value="1"/>
</dbReference>
<evidence type="ECO:0000256" key="4">
    <source>
        <dbReference type="ARBA" id="ARBA00022691"/>
    </source>
</evidence>
<dbReference type="InterPro" id="IPR029063">
    <property type="entry name" value="SAM-dependent_MTases_sf"/>
</dbReference>
<dbReference type="Gene3D" id="3.90.120.10">
    <property type="entry name" value="DNA Methylase, subunit A, domain 2"/>
    <property type="match status" value="1"/>
</dbReference>
<evidence type="ECO:0000256" key="1">
    <source>
        <dbReference type="ARBA" id="ARBA00011975"/>
    </source>
</evidence>
<dbReference type="EC" id="2.1.1.37" evidence="1"/>
<evidence type="ECO:0000256" key="2">
    <source>
        <dbReference type="ARBA" id="ARBA00022603"/>
    </source>
</evidence>
<dbReference type="GO" id="GO:0032259">
    <property type="term" value="P:methylation"/>
    <property type="evidence" value="ECO:0007669"/>
    <property type="project" value="UniProtKB-KW"/>
</dbReference>
<evidence type="ECO:0000313" key="6">
    <source>
        <dbReference type="EMBL" id="CUQ37031.1"/>
    </source>
</evidence>
<sequence length="514" mass="57695">MQDKNERGLVGDFFCGAGGASVGIEEFGVKVDFAVNHDQTAIRLHSRNHPSTYHMTEDIFTSEVERFVAGRKVSLIWASPDCTHFSKAKGKTPRKQGIRMLPYAVYFHAAQIHPEVICMENVAEIQGWCPIEDREDVPGFGQPVKSLTGICYKCFVTHMSHGKLEPDGRIADAPAECRRFCDKCQVVRDGYTKCLGYDFDSRELCAADYGAPTTRKRWYAVIRSDHRAIRWPKPTNSKNGVGLPAWVPASSILDLDNYGQSIFDRKKPLAENTQRRIAMGIRKYVLNGEEPFIVHVNHSGDGFRGQSVNEPLPTMTRKLGMGLVSTKTMQIEQFLTKFYKSGIGQSIEEPLHTITTSPGHFGLVSVKTTDKGSLNQADRAVLERAHQVSQFLMLYYGSDIGQSIDKPLRTIVTKERFSLITVLHDGRVLLDIHLRMLSVEELKRGNGFPDDYDISHDSRWHRIPTAEQVAKIGNAVVPSMSKAIVSANCPYLYQHDRVPFVQVSQQQNGQFSFA</sequence>
<dbReference type="AlphaFoldDB" id="A0A174VUK4"/>
<dbReference type="GO" id="GO:0003677">
    <property type="term" value="F:DNA binding"/>
    <property type="evidence" value="ECO:0007669"/>
    <property type="project" value="TreeGrafter"/>
</dbReference>
<proteinExistence type="predicted"/>
<dbReference type="Proteomes" id="UP000095762">
    <property type="component" value="Unassembled WGS sequence"/>
</dbReference>
<dbReference type="RefSeq" id="WP_055060522.1">
    <property type="nucleotide sequence ID" value="NZ_CZBP01000037.1"/>
</dbReference>
<dbReference type="SUPFAM" id="SSF53335">
    <property type="entry name" value="S-adenosyl-L-methionine-dependent methyltransferases"/>
    <property type="match status" value="1"/>
</dbReference>
<keyword evidence="2 6" id="KW-0489">Methyltransferase</keyword>
<dbReference type="GO" id="GO:0044027">
    <property type="term" value="P:negative regulation of gene expression via chromosomal CpG island methylation"/>
    <property type="evidence" value="ECO:0007669"/>
    <property type="project" value="TreeGrafter"/>
</dbReference>
<accession>A0A174VUK4</accession>
<dbReference type="PANTHER" id="PTHR10629">
    <property type="entry name" value="CYTOSINE-SPECIFIC METHYLTRANSFERASE"/>
    <property type="match status" value="1"/>
</dbReference>
<evidence type="ECO:0000256" key="5">
    <source>
        <dbReference type="ARBA" id="ARBA00022747"/>
    </source>
</evidence>
<dbReference type="EMBL" id="CZBP01000037">
    <property type="protein sequence ID" value="CUQ37031.1"/>
    <property type="molecule type" value="Genomic_DNA"/>
</dbReference>
<organism evidence="6 7">
    <name type="scientific">Blautia obeum</name>
    <dbReference type="NCBI Taxonomy" id="40520"/>
    <lineage>
        <taxon>Bacteria</taxon>
        <taxon>Bacillati</taxon>
        <taxon>Bacillota</taxon>
        <taxon>Clostridia</taxon>
        <taxon>Lachnospirales</taxon>
        <taxon>Lachnospiraceae</taxon>
        <taxon>Blautia</taxon>
    </lineage>
</organism>